<name>A0ACD1A7I9_9FIRM</name>
<gene>
    <name evidence="1" type="primary">addA</name>
    <name evidence="1" type="ORF">FRZ06_02850</name>
</gene>
<keyword evidence="1" id="KW-0347">Helicase</keyword>
<dbReference type="EMBL" id="CP042469">
    <property type="protein sequence ID" value="QOX62370.1"/>
    <property type="molecule type" value="Genomic_DNA"/>
</dbReference>
<keyword evidence="1" id="KW-0378">Hydrolase</keyword>
<evidence type="ECO:0000313" key="2">
    <source>
        <dbReference type="Proteomes" id="UP000594014"/>
    </source>
</evidence>
<keyword evidence="1" id="KW-0067">ATP-binding</keyword>
<proteinExistence type="predicted"/>
<dbReference type="Proteomes" id="UP000594014">
    <property type="component" value="Chromosome"/>
</dbReference>
<reference evidence="1" key="1">
    <citation type="submission" date="2019-08" db="EMBL/GenBank/DDBJ databases">
        <title>Genome sequence of Clostridiales bacterium MT110.</title>
        <authorList>
            <person name="Cao J."/>
        </authorList>
    </citation>
    <scope>NUCLEOTIDE SEQUENCE</scope>
    <source>
        <strain evidence="1">MT110</strain>
    </source>
</reference>
<accession>A0ACD1A7I9</accession>
<sequence length="1266" mass="144325">MKWTKEQQEAIEIRNKNILVSAAAGSGKTAVLVERIKQLILGDQTALDRMLIVTFSNAAASEMREKIVTAISAELEETSKEQSAASKAAFLREQLNLIHRANISTFHAFAMEVIRRYFYLIDIEPNFKICDEAQKTILQAEAMEQLFSNRFEASSQDFLQFLNQFASTKSDNGVKDMIYEAHSFIQSIPDSFSWLRAKAEELCVSRERFEESAAFAEIRKDIKRNLTLAEGCFLRAGELIETQGVSSLVPKNKLELGSIAELCEHFETLSFDEFGILISGTKFQTYTAAKAEKESYEEIKEAVSALRDQGKSLVKKLISQYFARPLESFTEDLAKTCDDARFLCGLVEEFDSLYKERKRKKSLIDFNDIEHYALAVLSREEAAAEYRQKFDYIFIDEYQDSNIVQETLIGKIKRDNNLFMVGDVKQSIYKFRLAEPEIFIGKYEAFKTAENETDIKLDLNKNFRSKKNIIASVNDIFRQIMSKDLAGLEYDDAAALYQGSPYDGDLNYPVDLYLVDESQVDDGSLDEEIREMKKAEIEAYAAAQIISEAKGSLIYDGKKGIERPLENRDIVILLRGAKGYADIYYEALLQEGIPSFIDTSDGYFDTMEIEVFLNLLRVIDNGKQDIPLLSILRSPVFGFTMEELILIRLCNKKGAYHQVFREFAAFGEQYESWSEAANVSEPEALSLAKKCKEAVDRIKSWKQQATFMPLEDFLWMLIRETGYYEYIGGIPGGGQRQANLRALVDKAVQFQSSQIKGLFSFINYIEAIRKRKVPMGQVKLLGENDDVVRIMTIHKSKGLEFPMVLTGGLGKRFNRDSDTYQISLHKDIGLGLRYVDKENSCYKKTIIQTVIDQRKRRESLAEELRILYVAFTRAMDKLVLLGTVKDLETAMDAYDLKGTDFSGARSYLDFLVPALPQSKINLCTMNRGDISLKKVESGQQKEAIRKWILGEREIVNDQTVKEESASQSGDDKKINQSGAEEKISQFGAEKKTKQPMAGEINRQNIAEEINRRFGFVYVHKNALTLKSKFTVSEISRLSMSGKGLEHEEWKIASLEPKELETTGRRRNTFSVPALETPKFIRGTKRFTAAERGTILHKVMEHLDFHGMSPYAHSSAGKVDLQGMEAAVQTKVRELVSKEILMEEEGKVVSVSQIASFFCSEIGLRAAKADKLYKEESFNVIKEISGEKIIIQGTIDCYFEEDGKYILLDYKSNYIRRDEEETDLDQVRETYRTQIELYKEALEKIRGIKVHEAYLYLFSLGRELRVL</sequence>
<evidence type="ECO:0000313" key="1">
    <source>
        <dbReference type="EMBL" id="QOX62370.1"/>
    </source>
</evidence>
<keyword evidence="1" id="KW-0547">Nucleotide-binding</keyword>
<protein>
    <submittedName>
        <fullName evidence="1">Helicase-exonuclease AddAB subunit AddA</fullName>
    </submittedName>
</protein>
<organism evidence="1 2">
    <name type="scientific">Anoxybacterium hadale</name>
    <dbReference type="NCBI Taxonomy" id="3408580"/>
    <lineage>
        <taxon>Bacteria</taxon>
        <taxon>Bacillati</taxon>
        <taxon>Bacillota</taxon>
        <taxon>Clostridia</taxon>
        <taxon>Peptostreptococcales</taxon>
        <taxon>Anaerovoracaceae</taxon>
        <taxon>Anoxybacterium</taxon>
    </lineage>
</organism>
<keyword evidence="2" id="KW-1185">Reference proteome</keyword>